<feature type="domain" description="Integral membrane bound transporter" evidence="9">
    <location>
        <begin position="381"/>
        <end position="503"/>
    </location>
</feature>
<dbReference type="Pfam" id="PF13515">
    <property type="entry name" value="FUSC_2"/>
    <property type="match status" value="1"/>
</dbReference>
<feature type="transmembrane region" description="Helical" evidence="7">
    <location>
        <begin position="415"/>
        <end position="433"/>
    </location>
</feature>
<dbReference type="PANTHER" id="PTHR30509:SF9">
    <property type="entry name" value="MULTIDRUG RESISTANCE PROTEIN MDTO"/>
    <property type="match status" value="1"/>
</dbReference>
<dbReference type="PANTHER" id="PTHR30509">
    <property type="entry name" value="P-HYDROXYBENZOIC ACID EFFLUX PUMP SUBUNIT-RELATED"/>
    <property type="match status" value="1"/>
</dbReference>
<dbReference type="InterPro" id="IPR032692">
    <property type="entry name" value="YccS_N"/>
</dbReference>
<name>A0ABN1TDT6_9ACTN</name>
<keyword evidence="2" id="KW-1003">Cell membrane</keyword>
<dbReference type="Pfam" id="PF12805">
    <property type="entry name" value="FUSC-like"/>
    <property type="match status" value="1"/>
</dbReference>
<organism evidence="10 11">
    <name type="scientific">Kitasatospora arboriphila</name>
    <dbReference type="NCBI Taxonomy" id="258052"/>
    <lineage>
        <taxon>Bacteria</taxon>
        <taxon>Bacillati</taxon>
        <taxon>Actinomycetota</taxon>
        <taxon>Actinomycetes</taxon>
        <taxon>Kitasatosporales</taxon>
        <taxon>Streptomycetaceae</taxon>
        <taxon>Kitasatospora</taxon>
    </lineage>
</organism>
<evidence type="ECO:0000259" key="8">
    <source>
        <dbReference type="Pfam" id="PF12805"/>
    </source>
</evidence>
<evidence type="ECO:0000256" key="3">
    <source>
        <dbReference type="ARBA" id="ARBA00022692"/>
    </source>
</evidence>
<feature type="domain" description="Integral membrane protein YccS N-terminal" evidence="8">
    <location>
        <begin position="85"/>
        <end position="190"/>
    </location>
</feature>
<feature type="transmembrane region" description="Helical" evidence="7">
    <location>
        <begin position="148"/>
        <end position="168"/>
    </location>
</feature>
<dbReference type="Proteomes" id="UP001499987">
    <property type="component" value="Unassembled WGS sequence"/>
</dbReference>
<evidence type="ECO:0000256" key="2">
    <source>
        <dbReference type="ARBA" id="ARBA00022475"/>
    </source>
</evidence>
<evidence type="ECO:0000256" key="1">
    <source>
        <dbReference type="ARBA" id="ARBA00004651"/>
    </source>
</evidence>
<dbReference type="EMBL" id="BAAALD010000012">
    <property type="protein sequence ID" value="GAA1077399.1"/>
    <property type="molecule type" value="Genomic_DNA"/>
</dbReference>
<comment type="subcellular location">
    <subcellularLocation>
        <location evidence="1">Cell membrane</location>
        <topology evidence="1">Multi-pass membrane protein</topology>
    </subcellularLocation>
</comment>
<reference evidence="10 11" key="1">
    <citation type="journal article" date="2019" name="Int. J. Syst. Evol. Microbiol.">
        <title>The Global Catalogue of Microorganisms (GCM) 10K type strain sequencing project: providing services to taxonomists for standard genome sequencing and annotation.</title>
        <authorList>
            <consortium name="The Broad Institute Genomics Platform"/>
            <consortium name="The Broad Institute Genome Sequencing Center for Infectious Disease"/>
            <person name="Wu L."/>
            <person name="Ma J."/>
        </authorList>
    </citation>
    <scope>NUCLEOTIDE SEQUENCE [LARGE SCALE GENOMIC DNA]</scope>
    <source>
        <strain evidence="10 11">JCM 13002</strain>
    </source>
</reference>
<keyword evidence="3 7" id="KW-0812">Transmembrane</keyword>
<evidence type="ECO:0000259" key="9">
    <source>
        <dbReference type="Pfam" id="PF13515"/>
    </source>
</evidence>
<keyword evidence="5 7" id="KW-0472">Membrane</keyword>
<evidence type="ECO:0000313" key="11">
    <source>
        <dbReference type="Proteomes" id="UP001499987"/>
    </source>
</evidence>
<keyword evidence="11" id="KW-1185">Reference proteome</keyword>
<evidence type="ECO:0000256" key="4">
    <source>
        <dbReference type="ARBA" id="ARBA00022989"/>
    </source>
</evidence>
<comment type="caution">
    <text evidence="10">The sequence shown here is derived from an EMBL/GenBank/DDBJ whole genome shotgun (WGS) entry which is preliminary data.</text>
</comment>
<comment type="similarity">
    <text evidence="6">Belongs to the YccS/YhfK family.</text>
</comment>
<feature type="transmembrane region" description="Helical" evidence="7">
    <location>
        <begin position="31"/>
        <end position="61"/>
    </location>
</feature>
<protein>
    <recommendedName>
        <fullName evidence="12">FUSC family protein</fullName>
    </recommendedName>
</protein>
<evidence type="ECO:0008006" key="12">
    <source>
        <dbReference type="Google" id="ProtNLM"/>
    </source>
</evidence>
<sequence>MPWSVALRETAKAGLVPARELSDPRRAVRGALAVGLVLFPVLAVAGSGPATSAAMGGYIAGTATFQRTFRPRASIAVGAGLGLGISTFLGYAAVGVPGAFPVLLAVWAFGAGMIWAVGPTGGTVAATTISVMLVVVQLPVSLASALGHGLLCALGGAVQALVTLLWPVDRWRGHRDALADTYAELGHYARRLRHDPLAAVDPEPFMTARRAGALTGWQARHRPPEMRGLRAVAEHIRPALAALADPAVGAPAEGPGRDLAREILAAAAELLDAVAAAVRAGEAVRPPTSTPALTIAEAAQSPDLTGAARRAAKRLATQLSRATGALDRQDRTVVRTSGPQLRRPPLLKIVPVALQTVRRQLQPRSAVFQHAVRLSAVVTLSYLAARPTGLHHSYWAPLTAAMVMRPDFAQTFSRGVARLAGTVVGVAVTTAVVQLLDPGAYLSAALAVVCIGGAYLTIRTGYAFTTACVSSYVVFLLGLQAGNPLETALERVLLTLLGGAIALGAYALFPTWQTARLAERLAEWLAAAGRYGAAVLQAYGDPEGRDDRGVRDALLDSREARAELMEALERADAEPVKHGDRLPELSRKQLDRARTAVGLLARSAVLMEAHVPHRDSPPVAGAAEFAEELQYATAIAAAGVLIGEPVDFSGLREAYARWDGYPVGDAVPGHEDRAVVARAGAKLMLQALGDLERAVRPRRVPSGA</sequence>
<keyword evidence="4 7" id="KW-1133">Transmembrane helix</keyword>
<evidence type="ECO:0000313" key="10">
    <source>
        <dbReference type="EMBL" id="GAA1077399.1"/>
    </source>
</evidence>
<evidence type="ECO:0000256" key="6">
    <source>
        <dbReference type="ARBA" id="ARBA00043993"/>
    </source>
</evidence>
<feature type="transmembrane region" description="Helical" evidence="7">
    <location>
        <begin position="124"/>
        <end position="142"/>
    </location>
</feature>
<evidence type="ECO:0000256" key="7">
    <source>
        <dbReference type="SAM" id="Phobius"/>
    </source>
</evidence>
<gene>
    <name evidence="10" type="ORF">GCM10009663_18950</name>
</gene>
<dbReference type="RefSeq" id="WP_344623043.1">
    <property type="nucleotide sequence ID" value="NZ_BAAALD010000012.1"/>
</dbReference>
<evidence type="ECO:0000256" key="5">
    <source>
        <dbReference type="ARBA" id="ARBA00023136"/>
    </source>
</evidence>
<accession>A0ABN1TDT6</accession>
<dbReference type="InterPro" id="IPR049453">
    <property type="entry name" value="Memb_transporter_dom"/>
</dbReference>
<feature type="transmembrane region" description="Helical" evidence="7">
    <location>
        <begin position="463"/>
        <end position="482"/>
    </location>
</feature>
<feature type="transmembrane region" description="Helical" evidence="7">
    <location>
        <begin position="488"/>
        <end position="509"/>
    </location>
</feature>
<proteinExistence type="inferred from homology"/>